<organism evidence="1 2">
    <name type="scientific">Crenichthys baileyi</name>
    <name type="common">White River springfish</name>
    <dbReference type="NCBI Taxonomy" id="28760"/>
    <lineage>
        <taxon>Eukaryota</taxon>
        <taxon>Metazoa</taxon>
        <taxon>Chordata</taxon>
        <taxon>Craniata</taxon>
        <taxon>Vertebrata</taxon>
        <taxon>Euteleostomi</taxon>
        <taxon>Actinopterygii</taxon>
        <taxon>Neopterygii</taxon>
        <taxon>Teleostei</taxon>
        <taxon>Neoteleostei</taxon>
        <taxon>Acanthomorphata</taxon>
        <taxon>Ovalentaria</taxon>
        <taxon>Atherinomorphae</taxon>
        <taxon>Cyprinodontiformes</taxon>
        <taxon>Goodeidae</taxon>
        <taxon>Crenichthys</taxon>
    </lineage>
</organism>
<reference evidence="1 2" key="1">
    <citation type="submission" date="2021-06" db="EMBL/GenBank/DDBJ databases">
        <authorList>
            <person name="Palmer J.M."/>
        </authorList>
    </citation>
    <scope>NUCLEOTIDE SEQUENCE [LARGE SCALE GENOMIC DNA]</scope>
    <source>
        <strain evidence="1 2">MEX-2019</strain>
        <tissue evidence="1">Muscle</tissue>
    </source>
</reference>
<dbReference type="Proteomes" id="UP001311232">
    <property type="component" value="Unassembled WGS sequence"/>
</dbReference>
<evidence type="ECO:0000313" key="2">
    <source>
        <dbReference type="Proteomes" id="UP001311232"/>
    </source>
</evidence>
<sequence>MSCPPCCYCGVVSLPDAGHKDHFPSVKSLSICSPLRVTLDSGSAVPKLAFASHEECPLLTTPPLSPFSPPVTPPSSRRCHCLVSCGRASPLRTCRLAHTLSRAAVLGGGLMRSGRTERGVRINGGTHTRGICYKLISCSFHAGKPALRLGVGRGNSKRAGLERLFSPSKNTGLQISDSCAAARLKNQEEDQRAEQPCILTDSDSVCVSQGP</sequence>
<dbReference type="EMBL" id="JAHHUM010001363">
    <property type="protein sequence ID" value="KAK5612589.1"/>
    <property type="molecule type" value="Genomic_DNA"/>
</dbReference>
<gene>
    <name evidence="1" type="ORF">CRENBAI_010981</name>
</gene>
<dbReference type="AlphaFoldDB" id="A0AAV9RU57"/>
<name>A0AAV9RU57_9TELE</name>
<keyword evidence="2" id="KW-1185">Reference proteome</keyword>
<comment type="caution">
    <text evidence="1">The sequence shown here is derived from an EMBL/GenBank/DDBJ whole genome shotgun (WGS) entry which is preliminary data.</text>
</comment>
<proteinExistence type="predicted"/>
<evidence type="ECO:0000313" key="1">
    <source>
        <dbReference type="EMBL" id="KAK5612589.1"/>
    </source>
</evidence>
<protein>
    <submittedName>
        <fullName evidence="1">Uncharacterized protein</fullName>
    </submittedName>
</protein>
<accession>A0AAV9RU57</accession>